<protein>
    <submittedName>
        <fullName evidence="2">Uncharacterized protein</fullName>
    </submittedName>
</protein>
<accession>A0A067TQH0</accession>
<feature type="transmembrane region" description="Helical" evidence="1">
    <location>
        <begin position="12"/>
        <end position="34"/>
    </location>
</feature>
<sequence>MPGLSPNEAFFLGTVLEGYIYGIYCVVFSRYFEFKRLSKEKYDQKYEKYAIATLFTMSTLYFVLDLIANFCLVGVLVCLKVIEVVGIFTYKDLTKDPFVLGNLSAALENTTRTLPVYLGSSSIQ</sequence>
<keyword evidence="1" id="KW-0812">Transmembrane</keyword>
<evidence type="ECO:0000256" key="1">
    <source>
        <dbReference type="SAM" id="Phobius"/>
    </source>
</evidence>
<dbReference type="EMBL" id="KL142368">
    <property type="protein sequence ID" value="KDR84562.1"/>
    <property type="molecule type" value="Genomic_DNA"/>
</dbReference>
<dbReference type="Proteomes" id="UP000027222">
    <property type="component" value="Unassembled WGS sequence"/>
</dbReference>
<gene>
    <name evidence="2" type="ORF">GALMADRAFT_206127</name>
</gene>
<organism evidence="2 3">
    <name type="scientific">Galerina marginata (strain CBS 339.88)</name>
    <dbReference type="NCBI Taxonomy" id="685588"/>
    <lineage>
        <taxon>Eukaryota</taxon>
        <taxon>Fungi</taxon>
        <taxon>Dikarya</taxon>
        <taxon>Basidiomycota</taxon>
        <taxon>Agaricomycotina</taxon>
        <taxon>Agaricomycetes</taxon>
        <taxon>Agaricomycetidae</taxon>
        <taxon>Agaricales</taxon>
        <taxon>Agaricineae</taxon>
        <taxon>Strophariaceae</taxon>
        <taxon>Galerina</taxon>
    </lineage>
</organism>
<evidence type="ECO:0000313" key="2">
    <source>
        <dbReference type="EMBL" id="KDR84562.1"/>
    </source>
</evidence>
<reference evidence="3" key="1">
    <citation type="journal article" date="2014" name="Proc. Natl. Acad. Sci. U.S.A.">
        <title>Extensive sampling of basidiomycete genomes demonstrates inadequacy of the white-rot/brown-rot paradigm for wood decay fungi.</title>
        <authorList>
            <person name="Riley R."/>
            <person name="Salamov A.A."/>
            <person name="Brown D.W."/>
            <person name="Nagy L.G."/>
            <person name="Floudas D."/>
            <person name="Held B.W."/>
            <person name="Levasseur A."/>
            <person name="Lombard V."/>
            <person name="Morin E."/>
            <person name="Otillar R."/>
            <person name="Lindquist E.A."/>
            <person name="Sun H."/>
            <person name="LaButti K.M."/>
            <person name="Schmutz J."/>
            <person name="Jabbour D."/>
            <person name="Luo H."/>
            <person name="Baker S.E."/>
            <person name="Pisabarro A.G."/>
            <person name="Walton J.D."/>
            <person name="Blanchette R.A."/>
            <person name="Henrissat B."/>
            <person name="Martin F."/>
            <person name="Cullen D."/>
            <person name="Hibbett D.S."/>
            <person name="Grigoriev I.V."/>
        </authorList>
    </citation>
    <scope>NUCLEOTIDE SEQUENCE [LARGE SCALE GENOMIC DNA]</scope>
    <source>
        <strain evidence="3">CBS 339.88</strain>
    </source>
</reference>
<name>A0A067TQH0_GALM3</name>
<keyword evidence="1" id="KW-1133">Transmembrane helix</keyword>
<proteinExistence type="predicted"/>
<dbReference type="AlphaFoldDB" id="A0A067TQH0"/>
<feature type="transmembrane region" description="Helical" evidence="1">
    <location>
        <begin position="70"/>
        <end position="90"/>
    </location>
</feature>
<dbReference type="HOGENOM" id="CLU_2004096_0_0_1"/>
<keyword evidence="3" id="KW-1185">Reference proteome</keyword>
<evidence type="ECO:0000313" key="3">
    <source>
        <dbReference type="Proteomes" id="UP000027222"/>
    </source>
</evidence>
<keyword evidence="1" id="KW-0472">Membrane</keyword>